<comment type="cofactor">
    <cofactor evidence="2">
        <name>Mg(2+)</name>
        <dbReference type="ChEBI" id="CHEBI:18420"/>
    </cofactor>
</comment>
<keyword evidence="2" id="KW-0464">Manganese</keyword>
<dbReference type="InterPro" id="IPR039123">
    <property type="entry name" value="PPTC7"/>
</dbReference>
<dbReference type="SMART" id="SM00332">
    <property type="entry name" value="PP2Cc"/>
    <property type="match status" value="1"/>
</dbReference>
<evidence type="ECO:0000259" key="3">
    <source>
        <dbReference type="PROSITE" id="PS51746"/>
    </source>
</evidence>
<comment type="catalytic activity">
    <reaction evidence="2">
        <text>O-phospho-L-threonyl-[protein] + H2O = L-threonyl-[protein] + phosphate</text>
        <dbReference type="Rhea" id="RHEA:47004"/>
        <dbReference type="Rhea" id="RHEA-COMP:11060"/>
        <dbReference type="Rhea" id="RHEA-COMP:11605"/>
        <dbReference type="ChEBI" id="CHEBI:15377"/>
        <dbReference type="ChEBI" id="CHEBI:30013"/>
        <dbReference type="ChEBI" id="CHEBI:43474"/>
        <dbReference type="ChEBI" id="CHEBI:61977"/>
        <dbReference type="EC" id="3.1.3.16"/>
    </reaction>
</comment>
<comment type="catalytic activity">
    <reaction evidence="2">
        <text>O-phospho-L-seryl-[protein] + H2O = L-seryl-[protein] + phosphate</text>
        <dbReference type="Rhea" id="RHEA:20629"/>
        <dbReference type="Rhea" id="RHEA-COMP:9863"/>
        <dbReference type="Rhea" id="RHEA-COMP:11604"/>
        <dbReference type="ChEBI" id="CHEBI:15377"/>
        <dbReference type="ChEBI" id="CHEBI:29999"/>
        <dbReference type="ChEBI" id="CHEBI:43474"/>
        <dbReference type="ChEBI" id="CHEBI:83421"/>
        <dbReference type="EC" id="3.1.3.16"/>
    </reaction>
</comment>
<reference evidence="4 5" key="1">
    <citation type="submission" date="2021-05" db="EMBL/GenBank/DDBJ databases">
        <authorList>
            <person name="Zahm M."/>
            <person name="Klopp C."/>
            <person name="Cabau C."/>
            <person name="Kuhl H."/>
            <person name="Suciu R."/>
            <person name="Ciorpac M."/>
            <person name="Holostenco D."/>
            <person name="Gessner J."/>
            <person name="Wuertz S."/>
            <person name="Hohne C."/>
            <person name="Stock M."/>
            <person name="Gislard M."/>
            <person name="Lluch J."/>
            <person name="Milhes M."/>
            <person name="Lampietro C."/>
            <person name="Lopez Roques C."/>
            <person name="Donnadieu C."/>
            <person name="Du K."/>
            <person name="Schartl M."/>
            <person name="Guiguen Y."/>
        </authorList>
    </citation>
    <scope>NUCLEOTIDE SEQUENCE [LARGE SCALE GENOMIC DNA]</scope>
    <source>
        <strain evidence="4">Hh-F2</strain>
        <tissue evidence="4">Blood</tissue>
    </source>
</reference>
<dbReference type="EMBL" id="JAHFZB010000022">
    <property type="protein sequence ID" value="KAK6476548.1"/>
    <property type="molecule type" value="Genomic_DNA"/>
</dbReference>
<evidence type="ECO:0000313" key="5">
    <source>
        <dbReference type="Proteomes" id="UP001369086"/>
    </source>
</evidence>
<dbReference type="Pfam" id="PF07228">
    <property type="entry name" value="SpoIIE"/>
    <property type="match status" value="1"/>
</dbReference>
<dbReference type="EC" id="3.1.3.16" evidence="2"/>
<dbReference type="PANTHER" id="PTHR12320:SF1">
    <property type="entry name" value="PROTEIN PHOSPHATASE PTC7 HOMOLOG"/>
    <property type="match status" value="1"/>
</dbReference>
<organism evidence="4 5">
    <name type="scientific">Huso huso</name>
    <name type="common">Beluga</name>
    <name type="synonym">Acipenser huso</name>
    <dbReference type="NCBI Taxonomy" id="61971"/>
    <lineage>
        <taxon>Eukaryota</taxon>
        <taxon>Metazoa</taxon>
        <taxon>Chordata</taxon>
        <taxon>Craniata</taxon>
        <taxon>Vertebrata</taxon>
        <taxon>Euteleostomi</taxon>
        <taxon>Actinopterygii</taxon>
        <taxon>Chondrostei</taxon>
        <taxon>Acipenseriformes</taxon>
        <taxon>Acipenseridae</taxon>
        <taxon>Huso</taxon>
    </lineage>
</organism>
<evidence type="ECO:0000313" key="4">
    <source>
        <dbReference type="EMBL" id="KAK6476548.1"/>
    </source>
</evidence>
<comment type="caution">
    <text evidence="4">The sequence shown here is derived from an EMBL/GenBank/DDBJ whole genome shotgun (WGS) entry which is preliminary data.</text>
</comment>
<dbReference type="PROSITE" id="PS51746">
    <property type="entry name" value="PPM_2"/>
    <property type="match status" value="1"/>
</dbReference>
<accession>A0ABR0YVP6</accession>
<dbReference type="InterPro" id="IPR001932">
    <property type="entry name" value="PPM-type_phosphatase-like_dom"/>
</dbReference>
<sequence length="289" mass="31497">MFSLLSYGRLVARAVLGGLSQTDSRDYSLITASCGFGKDFRKGILKKGMCYGDDACFIARHRSADVLGVADGVGGWRDYGVDPSQFSGTLILILVKEQVHLSSSSPVCFELLQNKVPLLGSSTACIVVLDRRSHQLHTANLGDSGFLVVREGEVVHRSDEQQHYFNTPFQLSIAPPEAEGAVLSDSPEAADSSSFDVQLGDIILTATDGLFDNMPDYMILQELKKLKNTNYESIQQTARSIAEQAHELAYDPNYMSPFAQFACDNGLNVRGGKPDDITVLLSIVAEYTD</sequence>
<keyword evidence="2" id="KW-0460">Magnesium</keyword>
<dbReference type="SMART" id="SM00331">
    <property type="entry name" value="PP2C_SIG"/>
    <property type="match status" value="1"/>
</dbReference>
<evidence type="ECO:0000256" key="1">
    <source>
        <dbReference type="ARBA" id="ARBA00006702"/>
    </source>
</evidence>
<keyword evidence="2" id="KW-0378">Hydrolase</keyword>
<proteinExistence type="inferred from homology"/>
<keyword evidence="2" id="KW-0479">Metal-binding</keyword>
<dbReference type="Proteomes" id="UP001369086">
    <property type="component" value="Unassembled WGS sequence"/>
</dbReference>
<dbReference type="InterPro" id="IPR036457">
    <property type="entry name" value="PPM-type-like_dom_sf"/>
</dbReference>
<dbReference type="SUPFAM" id="SSF81606">
    <property type="entry name" value="PP2C-like"/>
    <property type="match status" value="1"/>
</dbReference>
<keyword evidence="2" id="KW-0904">Protein phosphatase</keyword>
<evidence type="ECO:0000256" key="2">
    <source>
        <dbReference type="RuleBase" id="RU366020"/>
    </source>
</evidence>
<keyword evidence="5" id="KW-1185">Reference proteome</keyword>
<feature type="domain" description="PPM-type phosphatase" evidence="3">
    <location>
        <begin position="26"/>
        <end position="284"/>
    </location>
</feature>
<comment type="cofactor">
    <cofactor evidence="2">
        <name>Mn(2+)</name>
        <dbReference type="ChEBI" id="CHEBI:29035"/>
    </cofactor>
</comment>
<comment type="similarity">
    <text evidence="1 2">Belongs to the PP2C family.</text>
</comment>
<dbReference type="PANTHER" id="PTHR12320">
    <property type="entry name" value="PROTEIN PHOSPHATASE 2C"/>
    <property type="match status" value="1"/>
</dbReference>
<name>A0ABR0YVP6_HUSHU</name>
<gene>
    <name evidence="4" type="ORF">HHUSO_G22971</name>
</gene>
<protein>
    <recommendedName>
        <fullName evidence="2">Protein phosphatase</fullName>
        <ecNumber evidence="2">3.1.3.16</ecNumber>
    </recommendedName>
</protein>
<dbReference type="Gene3D" id="3.60.40.10">
    <property type="entry name" value="PPM-type phosphatase domain"/>
    <property type="match status" value="1"/>
</dbReference>